<dbReference type="InterPro" id="IPR011335">
    <property type="entry name" value="Restrct_endonuc-II-like"/>
</dbReference>
<dbReference type="AlphaFoldDB" id="A0A448HHX1"/>
<dbReference type="EMBL" id="LR134350">
    <property type="protein sequence ID" value="VEG28840.1"/>
    <property type="molecule type" value="Genomic_DNA"/>
</dbReference>
<keyword evidence="2" id="KW-1185">Reference proteome</keyword>
<name>A0A448HHX1_9ACTO</name>
<gene>
    <name evidence="1" type="ORF">NCTC11636_01747</name>
</gene>
<dbReference type="Gene3D" id="3.40.960.10">
    <property type="entry name" value="VSR Endonuclease"/>
    <property type="match status" value="1"/>
</dbReference>
<evidence type="ECO:0000313" key="2">
    <source>
        <dbReference type="Proteomes" id="UP000266895"/>
    </source>
</evidence>
<dbReference type="Proteomes" id="UP000266895">
    <property type="component" value="Chromosome"/>
</dbReference>
<evidence type="ECO:0000313" key="1">
    <source>
        <dbReference type="EMBL" id="VEG28840.1"/>
    </source>
</evidence>
<proteinExistence type="predicted"/>
<protein>
    <recommendedName>
        <fullName evidence="3">DUF559 domain-containing protein</fullName>
    </recommendedName>
</protein>
<dbReference type="OrthoDB" id="2594539at2"/>
<organism evidence="1 2">
    <name type="scientific">Actinomyces howellii</name>
    <dbReference type="NCBI Taxonomy" id="52771"/>
    <lineage>
        <taxon>Bacteria</taxon>
        <taxon>Bacillati</taxon>
        <taxon>Actinomycetota</taxon>
        <taxon>Actinomycetes</taxon>
        <taxon>Actinomycetales</taxon>
        <taxon>Actinomycetaceae</taxon>
        <taxon>Actinomyces</taxon>
    </lineage>
</organism>
<reference evidence="1 2" key="1">
    <citation type="submission" date="2018-12" db="EMBL/GenBank/DDBJ databases">
        <authorList>
            <consortium name="Pathogen Informatics"/>
        </authorList>
    </citation>
    <scope>NUCLEOTIDE SEQUENCE [LARGE SCALE GENOMIC DNA]</scope>
    <source>
        <strain evidence="1 2">NCTC11636</strain>
    </source>
</reference>
<dbReference type="KEGG" id="ahw:NCTC11636_01747"/>
<dbReference type="SUPFAM" id="SSF52980">
    <property type="entry name" value="Restriction endonuclease-like"/>
    <property type="match status" value="1"/>
</dbReference>
<sequence length="281" mass="30967">MLIDSLRRSHGALKQRFLAPDHCSRRALSRMLSDGCVLRHPNHVIALPQTGPRIVTARRLGGLIGCSHALEHHGIDLRERPGRLHVLVPKDPGTTVHGIGRVTVHRVPGLPVDPAGSPFADPESSLLTFMRCAEELDALIALDSALRAGAVTRRQLLAALPGRRNGPMRALLDRADPRARSPLETIARYDLQEAGAPPEVAVTLPVGEVDLMLGPLLVIETDGYAYHSSWEDWNRDRLRDQRLAAEGRTVLRLTSRQVLGRQTVRIVRPVARRLGCWPSRA</sequence>
<evidence type="ECO:0008006" key="3">
    <source>
        <dbReference type="Google" id="ProtNLM"/>
    </source>
</evidence>
<dbReference type="RefSeq" id="WP_126382776.1">
    <property type="nucleotide sequence ID" value="NZ_LR134350.1"/>
</dbReference>
<accession>A0A448HHX1</accession>